<accession>A0ABY8R908</accession>
<dbReference type="PANTHER" id="PTHR33941:SF11">
    <property type="entry name" value="BACTERIAL MICROCOMPARTMENT SHELL PROTEIN PDUJ"/>
    <property type="match status" value="1"/>
</dbReference>
<evidence type="ECO:0000259" key="4">
    <source>
        <dbReference type="PROSITE" id="PS51930"/>
    </source>
</evidence>
<comment type="similarity">
    <text evidence="3">Belongs to the bacterial microcompartments protein family.</text>
</comment>
<dbReference type="PIRSF" id="PIRSF034834">
    <property type="entry name" value="PduT"/>
    <property type="match status" value="1"/>
</dbReference>
<evidence type="ECO:0000256" key="1">
    <source>
        <dbReference type="ARBA" id="ARBA00024322"/>
    </source>
</evidence>
<organism evidence="5 6">
    <name type="scientific">Paraclostridium bifermentans</name>
    <name type="common">Clostridium bifermentans</name>
    <dbReference type="NCBI Taxonomy" id="1490"/>
    <lineage>
        <taxon>Bacteria</taxon>
        <taxon>Bacillati</taxon>
        <taxon>Bacillota</taxon>
        <taxon>Clostridia</taxon>
        <taxon>Peptostreptococcales</taxon>
        <taxon>Peptostreptococcaceae</taxon>
        <taxon>Paraclostridium</taxon>
    </lineage>
</organism>
<keyword evidence="2" id="KW-1283">Bacterial microcompartment</keyword>
<dbReference type="Proteomes" id="UP001239169">
    <property type="component" value="Chromosome"/>
</dbReference>
<comment type="subcellular location">
    <subcellularLocation>
        <location evidence="1">Bacterial microcompartment</location>
    </subcellularLocation>
</comment>
<keyword evidence="6" id="KW-1185">Reference proteome</keyword>
<dbReference type="SMART" id="SM00877">
    <property type="entry name" value="BMC"/>
    <property type="match status" value="2"/>
</dbReference>
<dbReference type="InterPro" id="IPR011238">
    <property type="entry name" value="Micro_shell_prot_PduT"/>
</dbReference>
<dbReference type="EMBL" id="CP124685">
    <property type="protein sequence ID" value="WGX77133.1"/>
    <property type="molecule type" value="Genomic_DNA"/>
</dbReference>
<protein>
    <submittedName>
        <fullName evidence="5">BMC domain-containing protein</fullName>
    </submittedName>
</protein>
<proteinExistence type="inferred from homology"/>
<name>A0ABY8R908_PARBF</name>
<evidence type="ECO:0000313" key="6">
    <source>
        <dbReference type="Proteomes" id="UP001239169"/>
    </source>
</evidence>
<dbReference type="PANTHER" id="PTHR33941">
    <property type="entry name" value="PROPANEDIOL UTILIZATION PROTEIN PDUA"/>
    <property type="match status" value="1"/>
</dbReference>
<feature type="domain" description="BMC" evidence="4">
    <location>
        <begin position="5"/>
        <end position="87"/>
    </location>
</feature>
<dbReference type="SUPFAM" id="SSF143414">
    <property type="entry name" value="CcmK-like"/>
    <property type="match status" value="2"/>
</dbReference>
<dbReference type="PROSITE" id="PS51930">
    <property type="entry name" value="BMC_2"/>
    <property type="match status" value="1"/>
</dbReference>
<dbReference type="InterPro" id="IPR037233">
    <property type="entry name" value="CcmK-like_sf"/>
</dbReference>
<evidence type="ECO:0000313" key="5">
    <source>
        <dbReference type="EMBL" id="WGX77133.1"/>
    </source>
</evidence>
<reference evidence="5 6" key="1">
    <citation type="submission" date="2023-04" db="EMBL/GenBank/DDBJ databases">
        <title>Bacteria Genome Submission.</title>
        <authorList>
            <person name="Isaac P."/>
        </authorList>
    </citation>
    <scope>NUCLEOTIDE SEQUENCE [LARGE SCALE GENOMIC DNA]</scope>
    <source>
        <strain evidence="5 6">SampleS7P1</strain>
    </source>
</reference>
<dbReference type="CDD" id="cd07054">
    <property type="entry name" value="BMC_PduT_repeat2"/>
    <property type="match status" value="1"/>
</dbReference>
<gene>
    <name evidence="5" type="ORF">QJS64_09275</name>
</gene>
<dbReference type="Pfam" id="PF00936">
    <property type="entry name" value="BMC"/>
    <property type="match status" value="2"/>
</dbReference>
<evidence type="ECO:0000256" key="2">
    <source>
        <dbReference type="ARBA" id="ARBA00024446"/>
    </source>
</evidence>
<dbReference type="InterPro" id="IPR000249">
    <property type="entry name" value="BMC_dom"/>
</dbReference>
<sequence length="186" mass="20179">MMNKSIGSIEFRSIAKGIEVSNEMVKKSYVDILYLKSICPGKFIIIISGDTGEVNTAVEHGLSISQGFVVDSFVINSVHESIIGSLKNKYEPINEVNCIGVMETSKVCAGLKALDKTLKSSDTTIIKLQLSFAIGGKLVYIVCGSLSSVNYGIDEGKKELKDKDVIQALVMPHVDEKIIKHLIGRG</sequence>
<dbReference type="InterPro" id="IPR050575">
    <property type="entry name" value="BMC_shell"/>
</dbReference>
<dbReference type="Gene3D" id="3.30.70.1710">
    <property type="match status" value="2"/>
</dbReference>
<evidence type="ECO:0000256" key="3">
    <source>
        <dbReference type="PROSITE-ProRule" id="PRU01278"/>
    </source>
</evidence>
<dbReference type="CDD" id="cd07053">
    <property type="entry name" value="BMC_PduT_repeat1"/>
    <property type="match status" value="1"/>
</dbReference>
<dbReference type="InterPro" id="IPR044872">
    <property type="entry name" value="CcmK/CsoS1_BMC"/>
</dbReference>